<evidence type="ECO:0000256" key="1">
    <source>
        <dbReference type="ARBA" id="ARBA00022801"/>
    </source>
</evidence>
<organism evidence="3">
    <name type="scientific">Riboviria sp</name>
    <dbReference type="NCBI Taxonomy" id="2585031"/>
    <lineage>
        <taxon>Viruses</taxon>
        <taxon>Riboviria</taxon>
    </lineage>
</organism>
<dbReference type="SUPFAM" id="SSF50494">
    <property type="entry name" value="Trypsin-like serine proteases"/>
    <property type="match status" value="1"/>
</dbReference>
<name>A0A8K1U4N9_9VIRU</name>
<feature type="compositionally biased region" description="Low complexity" evidence="2">
    <location>
        <begin position="392"/>
        <end position="406"/>
    </location>
</feature>
<dbReference type="InterPro" id="IPR043504">
    <property type="entry name" value="Peptidase_S1_PA_chymotrypsin"/>
</dbReference>
<dbReference type="InterPro" id="IPR009003">
    <property type="entry name" value="Peptidase_S1_PA"/>
</dbReference>
<evidence type="ECO:0000313" key="3">
    <source>
        <dbReference type="EMBL" id="UGO57512.1"/>
    </source>
</evidence>
<keyword evidence="1" id="KW-0378">Hydrolase</keyword>
<dbReference type="Gene3D" id="2.40.10.10">
    <property type="entry name" value="Trypsin-like serine proteases"/>
    <property type="match status" value="2"/>
</dbReference>
<proteinExistence type="predicted"/>
<evidence type="ECO:0008006" key="4">
    <source>
        <dbReference type="Google" id="ProtNLM"/>
    </source>
</evidence>
<dbReference type="EMBL" id="MW239469">
    <property type="protein sequence ID" value="UGO57512.1"/>
    <property type="molecule type" value="Genomic_RNA"/>
</dbReference>
<dbReference type="GO" id="GO:0016787">
    <property type="term" value="F:hydrolase activity"/>
    <property type="evidence" value="ECO:0007669"/>
    <property type="project" value="UniProtKB-KW"/>
</dbReference>
<reference evidence="3" key="1">
    <citation type="submission" date="2020-11" db="EMBL/GenBank/DDBJ databases">
        <title>RNA virus dark matter in the feces of wild birds.</title>
        <authorList>
            <person name="Lu X."/>
            <person name="Yang X.S."/>
            <person name="Zhang W."/>
        </authorList>
    </citation>
    <scope>NUCLEOTIDE SEQUENCE</scope>
    <source>
        <strain evidence="3">Redstart169con18</strain>
    </source>
</reference>
<accession>A0A8K1U4N9</accession>
<evidence type="ECO:0000256" key="2">
    <source>
        <dbReference type="SAM" id="MobiDB-lite"/>
    </source>
</evidence>
<protein>
    <recommendedName>
        <fullName evidence="4">Serine protease</fullName>
    </recommendedName>
</protein>
<sequence length="460" mass="49979">MNTKKILQNFLCVHFSCYYSCIAFGKMRVCGYVLFEQEKVKLSLWEEIISRLPKVAKPVPKPKTALTVFGHEVGKREVLIAGAVLVAGAAAYKFRGKLQNCMPSFGRLKIALGFQPVVKPVPGTFKTCFESVRHGSSEENSLMPKFQAVVGSLSGGELVARGNAVRIHDWLVMPAHVYASAISDGLTVKGSTGFIQIGHEREYVDLDTDLIAMKMSPDELSRLGLKTPTISHALDSRGAYVAITGVSKMGTTGVIRPDANVFGRVIYSGTTMPGYSGAAYCSGNHLVGIHTNGGQVNGGYSASYILALLNLQDRVKPEDSENFLVDQFRQGRKIRVDKRYFDLDDVRVEIGGRYAVVGRESMRRAFGNDWYTQLDDLVPAAKSVGFSDPECSGEAKSSKSQSGASSTLEPSTDPLVSEGLNLTRQLAGLSEKKLKALRSLLVSMDSTGPSSVTEVTERRN</sequence>
<feature type="region of interest" description="Disordered" evidence="2">
    <location>
        <begin position="388"/>
        <end position="416"/>
    </location>
</feature>